<feature type="non-terminal residue" evidence="1">
    <location>
        <position position="65"/>
    </location>
</feature>
<evidence type="ECO:0000313" key="2">
    <source>
        <dbReference type="Proteomes" id="UP000222503"/>
    </source>
</evidence>
<reference evidence="1 2" key="1">
    <citation type="submission" date="2017-09" db="EMBL/GenBank/DDBJ databases">
        <title>Large-scale bioinformatics analysis of Bacillus genomes uncovers conserved roles of natural products in bacterial physiology.</title>
        <authorList>
            <consortium name="Agbiome Team Llc"/>
            <person name="Bleich R.M."/>
            <person name="Grubbs K.J."/>
            <person name="Santa Maria K.C."/>
            <person name="Allen S.E."/>
            <person name="Farag S."/>
            <person name="Shank E.A."/>
            <person name="Bowers A."/>
        </authorList>
    </citation>
    <scope>NUCLEOTIDE SEQUENCE [LARGE SCALE GENOMIC DNA]</scope>
    <source>
        <strain evidence="1 2">AFS029838</strain>
    </source>
</reference>
<dbReference type="Proteomes" id="UP000222503">
    <property type="component" value="Unassembled WGS sequence"/>
</dbReference>
<dbReference type="AlphaFoldDB" id="A0A2B5KCB8"/>
<evidence type="ECO:0000313" key="1">
    <source>
        <dbReference type="EMBL" id="PHG57661.1"/>
    </source>
</evidence>
<dbReference type="EMBL" id="NUUQ01000034">
    <property type="protein sequence ID" value="PHG57661.1"/>
    <property type="molecule type" value="Genomic_DNA"/>
</dbReference>
<gene>
    <name evidence="1" type="ORF">COI65_23065</name>
</gene>
<sequence length="65" mass="7084">MMTNLQIKIFSISKLLLFSIFAFVFTLIVQTPGKAAASANYTQTTETINGVNYSVITVNYSGDDA</sequence>
<dbReference type="RefSeq" id="WP_217993527.1">
    <property type="nucleotide sequence ID" value="NZ_NUBG01000050.1"/>
</dbReference>
<protein>
    <submittedName>
        <fullName evidence="1">Uncharacterized protein</fullName>
    </submittedName>
</protein>
<proteinExistence type="predicted"/>
<organism evidence="1 2">
    <name type="scientific">Bacillus wiedmannii</name>
    <dbReference type="NCBI Taxonomy" id="1890302"/>
    <lineage>
        <taxon>Bacteria</taxon>
        <taxon>Bacillati</taxon>
        <taxon>Bacillota</taxon>
        <taxon>Bacilli</taxon>
        <taxon>Bacillales</taxon>
        <taxon>Bacillaceae</taxon>
        <taxon>Bacillus</taxon>
        <taxon>Bacillus cereus group</taxon>
    </lineage>
</organism>
<name>A0A2B5KCB8_9BACI</name>
<accession>A0A2B5KCB8</accession>
<comment type="caution">
    <text evidence="1">The sequence shown here is derived from an EMBL/GenBank/DDBJ whole genome shotgun (WGS) entry which is preliminary data.</text>
</comment>